<keyword evidence="2" id="KW-1185">Reference proteome</keyword>
<organism evidence="1 2">
    <name type="scientific">Paramecium sonneborni</name>
    <dbReference type="NCBI Taxonomy" id="65129"/>
    <lineage>
        <taxon>Eukaryota</taxon>
        <taxon>Sar</taxon>
        <taxon>Alveolata</taxon>
        <taxon>Ciliophora</taxon>
        <taxon>Intramacronucleata</taxon>
        <taxon>Oligohymenophorea</taxon>
        <taxon>Peniculida</taxon>
        <taxon>Parameciidae</taxon>
        <taxon>Paramecium</taxon>
    </lineage>
</organism>
<evidence type="ECO:0000313" key="2">
    <source>
        <dbReference type="Proteomes" id="UP000692954"/>
    </source>
</evidence>
<sequence length="60" mass="7230">MICCHEHTKLLKEDVYMKMKKVVNELPYLYSVSLSNVLLLLHNQQTKQKIHDFQYEVLHN</sequence>
<accession>A0A8S1N3S9</accession>
<dbReference type="Proteomes" id="UP000692954">
    <property type="component" value="Unassembled WGS sequence"/>
</dbReference>
<proteinExistence type="predicted"/>
<protein>
    <submittedName>
        <fullName evidence="1">Uncharacterized protein</fullName>
    </submittedName>
</protein>
<name>A0A8S1N3S9_9CILI</name>
<gene>
    <name evidence="1" type="ORF">PSON_ATCC_30995.1.T0490053</name>
</gene>
<comment type="caution">
    <text evidence="1">The sequence shown here is derived from an EMBL/GenBank/DDBJ whole genome shotgun (WGS) entry which is preliminary data.</text>
</comment>
<dbReference type="AlphaFoldDB" id="A0A8S1N3S9"/>
<reference evidence="1" key="1">
    <citation type="submission" date="2021-01" db="EMBL/GenBank/DDBJ databases">
        <authorList>
            <consortium name="Genoscope - CEA"/>
            <person name="William W."/>
        </authorList>
    </citation>
    <scope>NUCLEOTIDE SEQUENCE</scope>
</reference>
<dbReference type="EMBL" id="CAJJDN010000049">
    <property type="protein sequence ID" value="CAD8085859.1"/>
    <property type="molecule type" value="Genomic_DNA"/>
</dbReference>
<evidence type="ECO:0000313" key="1">
    <source>
        <dbReference type="EMBL" id="CAD8085859.1"/>
    </source>
</evidence>